<evidence type="ECO:0000256" key="1">
    <source>
        <dbReference type="SAM" id="MobiDB-lite"/>
    </source>
</evidence>
<organism evidence="2 3">
    <name type="scientific">Kazachstania africana (strain ATCC 22294 / BCRC 22015 / CBS 2517 / CECT 1963 / NBRC 1671 / NRRL Y-8276)</name>
    <name type="common">Yeast</name>
    <name type="synonym">Kluyveromyces africanus</name>
    <dbReference type="NCBI Taxonomy" id="1071382"/>
    <lineage>
        <taxon>Eukaryota</taxon>
        <taxon>Fungi</taxon>
        <taxon>Dikarya</taxon>
        <taxon>Ascomycota</taxon>
        <taxon>Saccharomycotina</taxon>
        <taxon>Saccharomycetes</taxon>
        <taxon>Saccharomycetales</taxon>
        <taxon>Saccharomycetaceae</taxon>
        <taxon>Kazachstania</taxon>
    </lineage>
</organism>
<feature type="compositionally biased region" description="Low complexity" evidence="1">
    <location>
        <begin position="8"/>
        <end position="34"/>
    </location>
</feature>
<evidence type="ECO:0000313" key="2">
    <source>
        <dbReference type="EMBL" id="CCF59961.1"/>
    </source>
</evidence>
<name>H2B011_KAZAF</name>
<feature type="compositionally biased region" description="Low complexity" evidence="1">
    <location>
        <begin position="196"/>
        <end position="213"/>
    </location>
</feature>
<dbReference type="AlphaFoldDB" id="H2B011"/>
<dbReference type="HOGENOM" id="CLU_034883_0_0_1"/>
<dbReference type="RefSeq" id="XP_003959096.1">
    <property type="nucleotide sequence ID" value="XM_003959047.1"/>
</dbReference>
<proteinExistence type="predicted"/>
<dbReference type="FunCoup" id="H2B011">
    <property type="interactions" value="81"/>
</dbReference>
<evidence type="ECO:0000313" key="3">
    <source>
        <dbReference type="Proteomes" id="UP000005220"/>
    </source>
</evidence>
<reference evidence="2 3" key="1">
    <citation type="journal article" date="2011" name="Proc. Natl. Acad. Sci. U.S.A.">
        <title>Evolutionary erosion of yeast sex chromosomes by mating-type switching accidents.</title>
        <authorList>
            <person name="Gordon J.L."/>
            <person name="Armisen D."/>
            <person name="Proux-Wera E."/>
            <person name="Oheigeartaigh S.S."/>
            <person name="Byrne K.P."/>
            <person name="Wolfe K.H."/>
        </authorList>
    </citation>
    <scope>NUCLEOTIDE SEQUENCE [LARGE SCALE GENOMIC DNA]</scope>
    <source>
        <strain evidence="3">ATCC 22294 / BCRC 22015 / CBS 2517 / CECT 1963 / NBRC 1671 / NRRL Y-8276</strain>
    </source>
</reference>
<gene>
    <name evidence="2" type="primary">KAFR0I01800</name>
    <name evidence="2" type="ORF">KAFR_0I01800</name>
</gene>
<protein>
    <submittedName>
        <fullName evidence="2">Uncharacterized protein</fullName>
    </submittedName>
</protein>
<dbReference type="Proteomes" id="UP000005220">
    <property type="component" value="Chromosome 9"/>
</dbReference>
<dbReference type="EMBL" id="HE650829">
    <property type="protein sequence ID" value="CCF59961.1"/>
    <property type="molecule type" value="Genomic_DNA"/>
</dbReference>
<dbReference type="GeneID" id="13883597"/>
<feature type="region of interest" description="Disordered" evidence="1">
    <location>
        <begin position="194"/>
        <end position="219"/>
    </location>
</feature>
<accession>H2B011</accession>
<sequence>MIPQENDNNTSSPCSPTSSSSSSSSGSHSSITNPLDKELRDSTYENYLPYKSAKVLEQPRIIMLKIDNLPPGKNWKQIKYLIGGIIHHSNILQVKLLPPMTSVVPPFVALQSCIIILKGSLNQNSINELVMTLNTYQWDYHDLYSYVLPSYDQQQSFYSYYYNQMPGNNRNAVGQDPQMLYLQRNMANFNLENDESTTLSNSSSSPETQNLSPRMGTSPPFPMIPTTFPSNLTTASPNILSNFQMQTNPSNTSPPGNVPGPIPPPPLPHHQRLPAGNMPNPYSMYPPVPTMRYPFANPSAPNFIRRSYYDQSTLAKFNINPNGRIIAASVKKNTNPFKQPKKLKNIFNEKNFRKQMTDRGMWQFKIHNFPPYLLAESMRPLSKNAKDSIKIDIETDSIDKYAKLRWTVLKDFIKLKCPKLLNLASSSNKSEHGNVENTREFYVGVYESSEHELVVKVNDDIFIIDCICYNAIIGFHDKELFELCLSSLKDQEYSLGYILQVEILPPYDNLEESNTPLYHNHNEQVKLNNSNSTSSL</sequence>
<dbReference type="eggNOG" id="ENOG502QQKM">
    <property type="taxonomic scope" value="Eukaryota"/>
</dbReference>
<feature type="region of interest" description="Disordered" evidence="1">
    <location>
        <begin position="1"/>
        <end position="36"/>
    </location>
</feature>
<dbReference type="InParanoid" id="H2B011"/>
<dbReference type="OrthoDB" id="4068713at2759"/>
<keyword evidence="3" id="KW-1185">Reference proteome</keyword>
<dbReference type="KEGG" id="kaf:KAFR_0I01800"/>